<keyword evidence="2" id="KW-1185">Reference proteome</keyword>
<name>H9ZZ53_FERFK</name>
<accession>H9ZZ53</accession>
<dbReference type="HOGENOM" id="CLU_896025_0_0_2"/>
<dbReference type="SUPFAM" id="SSF56281">
    <property type="entry name" value="Metallo-hydrolase/oxidoreductase"/>
    <property type="match status" value="1"/>
</dbReference>
<sequence>MNSVCLCYHILYNIYTQLITKKFSVGYCIDYLIPVHHSAFHSSAYIYFGKDTNIFYNGDLRIESPSTIFHCDLRCFIEKLGIERVDLALIEGTNFSSKLESFPITVNMLRDAFNKIFIAYDLIVVFIDPLDFELFSFLLDFARMFGRKVVVGSERIFWMVEQIRDRYNSTTEDIYMAIEGKAPPPILLNAVSIEYDILQNPRDYILIVEPINLLEILRRMKLWGKELKIPRAVAVLTDPEPNEGYKEVEESVLAKWFEMLGIEVYRLRLSGHYYPHQFSDLIGILRPKEIVPIHTENPYYMKMIFEKLKK</sequence>
<dbReference type="InterPro" id="IPR036866">
    <property type="entry name" value="RibonucZ/Hydroxyglut_hydro"/>
</dbReference>
<evidence type="ECO:0000313" key="1">
    <source>
        <dbReference type="EMBL" id="AFH42010.1"/>
    </source>
</evidence>
<organism evidence="1 2">
    <name type="scientific">Fervidicoccus fontis (strain DSM 19380 / JCM 18336 / VKM B-2539 / Kam940)</name>
    <dbReference type="NCBI Taxonomy" id="1163730"/>
    <lineage>
        <taxon>Archaea</taxon>
        <taxon>Thermoproteota</taxon>
        <taxon>Thermoprotei</taxon>
        <taxon>Fervidicoccales</taxon>
        <taxon>Fervidicoccaceae</taxon>
        <taxon>Fervidicoccus</taxon>
    </lineage>
</organism>
<dbReference type="eggNOG" id="arCOG00547">
    <property type="taxonomic scope" value="Archaea"/>
</dbReference>
<dbReference type="Gene3D" id="3.60.15.10">
    <property type="entry name" value="Ribonuclease Z/Hydroxyacylglutathione hydrolase-like"/>
    <property type="match status" value="1"/>
</dbReference>
<dbReference type="PANTHER" id="PTHR43694">
    <property type="entry name" value="RIBONUCLEASE J"/>
    <property type="match status" value="1"/>
</dbReference>
<proteinExistence type="predicted"/>
<dbReference type="EMBL" id="CP003423">
    <property type="protein sequence ID" value="AFH42010.1"/>
    <property type="molecule type" value="Genomic_DNA"/>
</dbReference>
<dbReference type="STRING" id="1163730.FFONT_0014"/>
<reference evidence="1 2" key="2">
    <citation type="journal article" date="2014" name="Extremophiles">
        <title>Analysis of the complete genome of Fervidococcus fontis confirms the distinct phylogenetic position of the order Fervidicoccales and suggests its environmental function.</title>
        <authorList>
            <person name="Lebedinsky A.V."/>
            <person name="Mardanov A.V."/>
            <person name="Kublanov I.V."/>
            <person name="Gumerov V.M."/>
            <person name="Beletsky A.V."/>
            <person name="Perevalova A.A."/>
            <person name="Bidzhieva S.Kh."/>
            <person name="Bonch-Osmolovskaya E.A."/>
            <person name="Skryabin K.G."/>
            <person name="Ravin N.V."/>
        </authorList>
    </citation>
    <scope>NUCLEOTIDE SEQUENCE [LARGE SCALE GENOMIC DNA]</scope>
    <source>
        <strain evidence="2">DSM 19380 / VKM B-2539 / Kam940</strain>
    </source>
</reference>
<dbReference type="Proteomes" id="UP000007391">
    <property type="component" value="Chromosome"/>
</dbReference>
<dbReference type="InParanoid" id="H9ZZ53"/>
<gene>
    <name evidence="1" type="ordered locus">FFONT_0014</name>
</gene>
<evidence type="ECO:0000313" key="2">
    <source>
        <dbReference type="Proteomes" id="UP000007391"/>
    </source>
</evidence>
<evidence type="ECO:0008006" key="3">
    <source>
        <dbReference type="Google" id="ProtNLM"/>
    </source>
</evidence>
<dbReference type="AlphaFoldDB" id="H9ZZ53"/>
<dbReference type="KEGG" id="ffo:FFONT_0014"/>
<reference evidence="2" key="1">
    <citation type="submission" date="2012-03" db="EMBL/GenBank/DDBJ databases">
        <title>Fervidicoccus fontis complete genome analysis confirms its distinct phylogenetic position and predicts its environmental function.</title>
        <authorList>
            <person name="Lebedinsky A.V."/>
            <person name="Mardanov A.V."/>
            <person name="Gumerov V.M."/>
            <person name="Beletsky A.V."/>
            <person name="Kublanov I.V."/>
            <person name="Perevalova A.A."/>
            <person name="Bonch-Osmolovskaya E.A."/>
            <person name="Ravin N.V."/>
            <person name="Skryabin K.G."/>
        </authorList>
    </citation>
    <scope>NUCLEOTIDE SEQUENCE [LARGE SCALE GENOMIC DNA]</scope>
    <source>
        <strain evidence="2">DSM 19380 / VKM B-2539 / Kam940</strain>
    </source>
</reference>
<dbReference type="PANTHER" id="PTHR43694:SF1">
    <property type="entry name" value="RIBONUCLEASE J"/>
    <property type="match status" value="1"/>
</dbReference>
<protein>
    <recommendedName>
        <fullName evidence="3">Zn-dependent metallo-hydrolase RNA specificity domain-containing protein</fullName>
    </recommendedName>
</protein>